<evidence type="ECO:0000256" key="1">
    <source>
        <dbReference type="SAM" id="Phobius"/>
    </source>
</evidence>
<keyword evidence="1" id="KW-0472">Membrane</keyword>
<organism evidence="2 3">
    <name type="scientific">Candidatus Doudnabacteria bacterium Gr01-1014_77</name>
    <dbReference type="NCBI Taxonomy" id="2017133"/>
    <lineage>
        <taxon>Bacteria</taxon>
        <taxon>Candidatus Doudnaibacteriota</taxon>
    </lineage>
</organism>
<reference evidence="2 3" key="1">
    <citation type="submission" date="2017-07" db="EMBL/GenBank/DDBJ databases">
        <title>Mechanisms for carbon and nitrogen cycling indicate functional differentiation within the Candidate Phyla Radiation.</title>
        <authorList>
            <person name="Danczak R.E."/>
            <person name="Johnston M.D."/>
            <person name="Kenah C."/>
            <person name="Slattery M."/>
            <person name="Wrighton K.C."/>
            <person name="Wilkins M.J."/>
        </authorList>
    </citation>
    <scope>NUCLEOTIDE SEQUENCE [LARGE SCALE GENOMIC DNA]</scope>
    <source>
        <strain evidence="2">Gr01-1014_77</strain>
    </source>
</reference>
<dbReference type="AlphaFoldDB" id="A0A554JC45"/>
<gene>
    <name evidence="2" type="ORF">G01um101477_273</name>
</gene>
<keyword evidence="1" id="KW-0812">Transmembrane</keyword>
<evidence type="ECO:0000313" key="3">
    <source>
        <dbReference type="Proteomes" id="UP000319613"/>
    </source>
</evidence>
<dbReference type="EMBL" id="VMFF01000020">
    <property type="protein sequence ID" value="TSC65957.1"/>
    <property type="molecule type" value="Genomic_DNA"/>
</dbReference>
<accession>A0A554JC45</accession>
<name>A0A554JC45_9BACT</name>
<evidence type="ECO:0000313" key="2">
    <source>
        <dbReference type="EMBL" id="TSC65957.1"/>
    </source>
</evidence>
<feature type="transmembrane region" description="Helical" evidence="1">
    <location>
        <begin position="76"/>
        <end position="99"/>
    </location>
</feature>
<comment type="caution">
    <text evidence="2">The sequence shown here is derived from an EMBL/GenBank/DDBJ whole genome shotgun (WGS) entry which is preliminary data.</text>
</comment>
<sequence>MPQDYNSLLNSVNFQNPSWDAFIFFFWAIVAVIYSFSAGRGRIISILVAVYMSELLVIQAPFLSTAVGDQFGLALYLGRLITFLVLFGFFFLVLSKFVFRTSVENRRWGSWVFSLFFAVLQVGFLISVILSFLPPEVKSSFAPLVKFVFISDTSNFIWLILPIAFLVFMGRHISDHRLE</sequence>
<keyword evidence="1" id="KW-1133">Transmembrane helix</keyword>
<feature type="transmembrane region" description="Helical" evidence="1">
    <location>
        <begin position="153"/>
        <end position="170"/>
    </location>
</feature>
<dbReference type="Proteomes" id="UP000319613">
    <property type="component" value="Unassembled WGS sequence"/>
</dbReference>
<proteinExistence type="predicted"/>
<protein>
    <submittedName>
        <fullName evidence="2">Uncharacterized protein</fullName>
    </submittedName>
</protein>
<feature type="transmembrane region" description="Helical" evidence="1">
    <location>
        <begin position="111"/>
        <end position="133"/>
    </location>
</feature>
<feature type="transmembrane region" description="Helical" evidence="1">
    <location>
        <begin position="18"/>
        <end position="36"/>
    </location>
</feature>
<feature type="transmembrane region" description="Helical" evidence="1">
    <location>
        <begin position="43"/>
        <end position="64"/>
    </location>
</feature>